<evidence type="ECO:0000256" key="2">
    <source>
        <dbReference type="ARBA" id="ARBA00023002"/>
    </source>
</evidence>
<dbReference type="GO" id="GO:0045252">
    <property type="term" value="C:oxoglutarate dehydrogenase complex"/>
    <property type="evidence" value="ECO:0007669"/>
    <property type="project" value="TreeGrafter"/>
</dbReference>
<dbReference type="InterPro" id="IPR031717">
    <property type="entry name" value="ODO-1/KGD_C"/>
</dbReference>
<evidence type="ECO:0000256" key="3">
    <source>
        <dbReference type="ARBA" id="ARBA00023052"/>
    </source>
</evidence>
<feature type="non-terminal residue" evidence="5">
    <location>
        <position position="173"/>
    </location>
</feature>
<dbReference type="Proteomes" id="UP000319792">
    <property type="component" value="Unassembled WGS sequence"/>
</dbReference>
<evidence type="ECO:0000259" key="4">
    <source>
        <dbReference type="Pfam" id="PF16870"/>
    </source>
</evidence>
<reference evidence="5 6" key="1">
    <citation type="submission" date="2019-06" db="EMBL/GenBank/DDBJ databases">
        <authorList>
            <person name="Teng J.L.L."/>
            <person name="Lee H.H."/>
            <person name="Lau S.K.P."/>
            <person name="Woo P.C.Y."/>
        </authorList>
    </citation>
    <scope>NUCLEOTIDE SEQUENCE [LARGE SCALE GENOMIC DNA]</scope>
    <source>
        <strain evidence="5 6">HKU70</strain>
    </source>
</reference>
<protein>
    <submittedName>
        <fullName evidence="5">2-oxoglutarate dehydrogenase E1 component</fullName>
        <ecNumber evidence="5">1.2.4.2</ecNumber>
    </submittedName>
</protein>
<dbReference type="InterPro" id="IPR011603">
    <property type="entry name" value="2oxoglutarate_DH_E1"/>
</dbReference>
<dbReference type="GO" id="GO:0006099">
    <property type="term" value="P:tricarboxylic acid cycle"/>
    <property type="evidence" value="ECO:0007669"/>
    <property type="project" value="TreeGrafter"/>
</dbReference>
<dbReference type="EMBL" id="VIGV01000194">
    <property type="protein sequence ID" value="TWS19328.1"/>
    <property type="molecule type" value="Genomic_DNA"/>
</dbReference>
<accession>A0A5C5R8Z8</accession>
<evidence type="ECO:0000313" key="5">
    <source>
        <dbReference type="EMBL" id="TWS19328.1"/>
    </source>
</evidence>
<dbReference type="Gene3D" id="3.40.50.12470">
    <property type="match status" value="1"/>
</dbReference>
<gene>
    <name evidence="5" type="primary">sucA</name>
    <name evidence="5" type="ORF">FK268_23775</name>
</gene>
<dbReference type="Pfam" id="PF16870">
    <property type="entry name" value="OxoGdeHyase_C"/>
    <property type="match status" value="1"/>
</dbReference>
<dbReference type="AlphaFoldDB" id="A0A5C5R8Z8"/>
<dbReference type="Gene3D" id="3.40.50.11610">
    <property type="entry name" value="Multifunctional 2-oxoglutarate metabolism enzyme, C-terminal domain"/>
    <property type="match status" value="1"/>
</dbReference>
<dbReference type="GO" id="GO:0030976">
    <property type="term" value="F:thiamine pyrophosphate binding"/>
    <property type="evidence" value="ECO:0007669"/>
    <property type="project" value="InterPro"/>
</dbReference>
<keyword evidence="2 5" id="KW-0560">Oxidoreductase</keyword>
<dbReference type="EC" id="1.2.4.2" evidence="5"/>
<dbReference type="GO" id="GO:0004591">
    <property type="term" value="F:oxoglutarate dehydrogenase (succinyl-transferring) activity"/>
    <property type="evidence" value="ECO:0007669"/>
    <property type="project" value="UniProtKB-EC"/>
</dbReference>
<dbReference type="GO" id="GO:0005829">
    <property type="term" value="C:cytosol"/>
    <property type="evidence" value="ECO:0007669"/>
    <property type="project" value="TreeGrafter"/>
</dbReference>
<organism evidence="5 6">
    <name type="scientific">Tsukamurella sputi</name>
    <dbReference type="NCBI Taxonomy" id="2591848"/>
    <lineage>
        <taxon>Bacteria</taxon>
        <taxon>Bacillati</taxon>
        <taxon>Actinomycetota</taxon>
        <taxon>Actinomycetes</taxon>
        <taxon>Mycobacteriales</taxon>
        <taxon>Tsukamurellaceae</taxon>
        <taxon>Tsukamurella</taxon>
    </lineage>
</organism>
<feature type="domain" description="2-oxoglutarate dehydrogenase E1 component/KDG C-terminal" evidence="4">
    <location>
        <begin position="29"/>
        <end position="171"/>
    </location>
</feature>
<comment type="cofactor">
    <cofactor evidence="1">
        <name>thiamine diphosphate</name>
        <dbReference type="ChEBI" id="CHEBI:58937"/>
    </cofactor>
</comment>
<name>A0A5C5R8Z8_9ACTN</name>
<keyword evidence="3" id="KW-0786">Thiamine pyrophosphate</keyword>
<dbReference type="InterPro" id="IPR042179">
    <property type="entry name" value="KGD_C_sf"/>
</dbReference>
<dbReference type="PANTHER" id="PTHR23152">
    <property type="entry name" value="2-OXOGLUTARATE DEHYDROGENASE"/>
    <property type="match status" value="1"/>
</dbReference>
<dbReference type="PANTHER" id="PTHR23152:SF4">
    <property type="entry name" value="2-OXOADIPATE DEHYDROGENASE COMPLEX COMPONENT E1"/>
    <property type="match status" value="1"/>
</dbReference>
<comment type="caution">
    <text evidence="5">The sequence shown here is derived from an EMBL/GenBank/DDBJ whole genome shotgun (WGS) entry which is preliminary data.</text>
</comment>
<reference evidence="5 6" key="2">
    <citation type="submission" date="2019-08" db="EMBL/GenBank/DDBJ databases">
        <title>Tsukamurella conjunctivitidis sp. nov., Tsukamurella assacharolytica sp. nov. and Tsukamurella sputae sp. nov. isolated from patients with conjunctivitis, bacteraemia (lymphoma) and respiratory infection (sputum) in Hong Kong.</title>
        <authorList>
            <person name="Fok K.M.N."/>
            <person name="Fong J.Y.H."/>
        </authorList>
    </citation>
    <scope>NUCLEOTIDE SEQUENCE [LARGE SCALE GENOMIC DNA]</scope>
    <source>
        <strain evidence="5 6">HKU70</strain>
    </source>
</reference>
<proteinExistence type="predicted"/>
<evidence type="ECO:0000313" key="6">
    <source>
        <dbReference type="Proteomes" id="UP000319792"/>
    </source>
</evidence>
<evidence type="ECO:0000256" key="1">
    <source>
        <dbReference type="ARBA" id="ARBA00001964"/>
    </source>
</evidence>
<keyword evidence="6" id="KW-1185">Reference proteome</keyword>
<sequence>MFRRQMHQDYRKPLIVMSPKSLLRHRQAVSTLEELATGTFRSVLSEIDAIDATKVERIVISVGKIYYDARDRREAANDDKTAIIRLEEIYPFPTAALAAELAKYPNAKEVIFLQDEPRNQGYATFVYPYLTEMLGDKHALRFVTRPAAAAPAVGYSHVHAAQEKALLDAIFPL</sequence>